<organism evidence="8 9">
    <name type="scientific">Mucor flavus</name>
    <dbReference type="NCBI Taxonomy" id="439312"/>
    <lineage>
        <taxon>Eukaryota</taxon>
        <taxon>Fungi</taxon>
        <taxon>Fungi incertae sedis</taxon>
        <taxon>Mucoromycota</taxon>
        <taxon>Mucoromycotina</taxon>
        <taxon>Mucoromycetes</taxon>
        <taxon>Mucorales</taxon>
        <taxon>Mucorineae</taxon>
        <taxon>Mucoraceae</taxon>
        <taxon>Mucor</taxon>
    </lineage>
</organism>
<dbReference type="Proteomes" id="UP001473302">
    <property type="component" value="Unassembled WGS sequence"/>
</dbReference>
<dbReference type="PANTHER" id="PTHR24355">
    <property type="entry name" value="G PROTEIN-COUPLED RECEPTOR KINASE/RIBOSOMAL PROTEIN S6 KINASE"/>
    <property type="match status" value="1"/>
</dbReference>
<keyword evidence="1" id="KW-0723">Serine/threonine-protein kinase</keyword>
<dbReference type="Gene3D" id="3.30.200.20">
    <property type="entry name" value="Phosphorylase Kinase, domain 1"/>
    <property type="match status" value="2"/>
</dbReference>
<dbReference type="InterPro" id="IPR000719">
    <property type="entry name" value="Prot_kinase_dom"/>
</dbReference>
<dbReference type="PROSITE" id="PS00107">
    <property type="entry name" value="PROTEIN_KINASE_ATP"/>
    <property type="match status" value="1"/>
</dbReference>
<gene>
    <name evidence="8" type="ORF">MFLAVUS_005795</name>
</gene>
<dbReference type="PANTHER" id="PTHR24355:SF30">
    <property type="entry name" value="SERINE_THREONINE-PROTEIN KINASE 32B ISOFORM X1"/>
    <property type="match status" value="1"/>
</dbReference>
<evidence type="ECO:0000313" key="9">
    <source>
        <dbReference type="Proteomes" id="UP001473302"/>
    </source>
</evidence>
<keyword evidence="5 6" id="KW-0067">ATP-binding</keyword>
<dbReference type="Pfam" id="PF00069">
    <property type="entry name" value="Pkinase"/>
    <property type="match status" value="1"/>
</dbReference>
<accession>A0ABP9YZQ4</accession>
<evidence type="ECO:0000313" key="8">
    <source>
        <dbReference type="EMBL" id="GAA5812344.1"/>
    </source>
</evidence>
<evidence type="ECO:0000256" key="2">
    <source>
        <dbReference type="ARBA" id="ARBA00022679"/>
    </source>
</evidence>
<evidence type="ECO:0000256" key="6">
    <source>
        <dbReference type="PROSITE-ProRule" id="PRU10141"/>
    </source>
</evidence>
<keyword evidence="2" id="KW-0808">Transferase</keyword>
<evidence type="ECO:0000256" key="4">
    <source>
        <dbReference type="ARBA" id="ARBA00022777"/>
    </source>
</evidence>
<reference evidence="8 9" key="1">
    <citation type="submission" date="2024-04" db="EMBL/GenBank/DDBJ databases">
        <title>genome sequences of Mucor flavus KT1a and Helicostylum pulchrum KT1b strains isolated from the surface of a dry-aged beef.</title>
        <authorList>
            <person name="Toyotome T."/>
            <person name="Hosono M."/>
            <person name="Torimaru M."/>
            <person name="Fukuda K."/>
            <person name="Mikami N."/>
        </authorList>
    </citation>
    <scope>NUCLEOTIDE SEQUENCE [LARGE SCALE GENOMIC DNA]</scope>
    <source>
        <strain evidence="8 9">KT1a</strain>
    </source>
</reference>
<dbReference type="EMBL" id="BAABUK010000012">
    <property type="protein sequence ID" value="GAA5812344.1"/>
    <property type="molecule type" value="Genomic_DNA"/>
</dbReference>
<keyword evidence="4" id="KW-0418">Kinase</keyword>
<dbReference type="SUPFAM" id="SSF56112">
    <property type="entry name" value="Protein kinase-like (PK-like)"/>
    <property type="match status" value="1"/>
</dbReference>
<keyword evidence="9" id="KW-1185">Reference proteome</keyword>
<evidence type="ECO:0000259" key="7">
    <source>
        <dbReference type="PROSITE" id="PS50011"/>
    </source>
</evidence>
<sequence length="318" mass="37158">MGNVCCKEEPVDLLSEVELSHFVLLRSVGKGAFGKVRVVQHKGTKKLYALKYINKDKCIQMKAMENIISERRLLEHINYNLIVNLRYAFQDDENLFMILDLMLGGDLRFHLDRSGHLPEKYVQFYAAEIASSLNYLHSKNIIHRPFRAKSNEELQRMIIHDTVDFPKEPKVSSDAIHFIRELLTRDIDKRIGVGELGFKRLKKHPWLQHTCWDILSSKTVGAPFIPDEKRSNFDPTHELEEVLLEDNPLKVKKRSPPREPSTDGMYPTTAIMKDKQLLEEKFIIYDYTKPEENQKRCSLPSLVTYSHKPKKKVENFFF</sequence>
<protein>
    <recommendedName>
        <fullName evidence="7">Protein kinase domain-containing protein</fullName>
    </recommendedName>
</protein>
<dbReference type="PROSITE" id="PS50011">
    <property type="entry name" value="PROTEIN_KINASE_DOM"/>
    <property type="match status" value="1"/>
</dbReference>
<dbReference type="InterPro" id="IPR011009">
    <property type="entry name" value="Kinase-like_dom_sf"/>
</dbReference>
<feature type="binding site" evidence="6">
    <location>
        <position position="51"/>
    </location>
    <ligand>
        <name>ATP</name>
        <dbReference type="ChEBI" id="CHEBI:30616"/>
    </ligand>
</feature>
<evidence type="ECO:0000256" key="1">
    <source>
        <dbReference type="ARBA" id="ARBA00022527"/>
    </source>
</evidence>
<feature type="domain" description="Protein kinase" evidence="7">
    <location>
        <begin position="22"/>
        <end position="318"/>
    </location>
</feature>
<evidence type="ECO:0000256" key="5">
    <source>
        <dbReference type="ARBA" id="ARBA00022840"/>
    </source>
</evidence>
<evidence type="ECO:0000256" key="3">
    <source>
        <dbReference type="ARBA" id="ARBA00022741"/>
    </source>
</evidence>
<comment type="caution">
    <text evidence="8">The sequence shown here is derived from an EMBL/GenBank/DDBJ whole genome shotgun (WGS) entry which is preliminary data.</text>
</comment>
<dbReference type="InterPro" id="IPR017441">
    <property type="entry name" value="Protein_kinase_ATP_BS"/>
</dbReference>
<name>A0ABP9YZQ4_9FUNG</name>
<dbReference type="Gene3D" id="1.10.510.10">
    <property type="entry name" value="Transferase(Phosphotransferase) domain 1"/>
    <property type="match status" value="2"/>
</dbReference>
<proteinExistence type="predicted"/>
<keyword evidence="3 6" id="KW-0547">Nucleotide-binding</keyword>